<organism evidence="1 2">
    <name type="scientific">Caligus rogercresseyi</name>
    <name type="common">Sea louse</name>
    <dbReference type="NCBI Taxonomy" id="217165"/>
    <lineage>
        <taxon>Eukaryota</taxon>
        <taxon>Metazoa</taxon>
        <taxon>Ecdysozoa</taxon>
        <taxon>Arthropoda</taxon>
        <taxon>Crustacea</taxon>
        <taxon>Multicrustacea</taxon>
        <taxon>Hexanauplia</taxon>
        <taxon>Copepoda</taxon>
        <taxon>Siphonostomatoida</taxon>
        <taxon>Caligidae</taxon>
        <taxon>Caligus</taxon>
    </lineage>
</organism>
<protein>
    <submittedName>
        <fullName evidence="1">Uncharacterized protein</fullName>
    </submittedName>
</protein>
<keyword evidence="2" id="KW-1185">Reference proteome</keyword>
<evidence type="ECO:0000313" key="2">
    <source>
        <dbReference type="Proteomes" id="UP000595437"/>
    </source>
</evidence>
<reference evidence="2" key="1">
    <citation type="submission" date="2021-01" db="EMBL/GenBank/DDBJ databases">
        <title>Caligus Genome Assembly.</title>
        <authorList>
            <person name="Gallardo-Escarate C."/>
        </authorList>
    </citation>
    <scope>NUCLEOTIDE SEQUENCE [LARGE SCALE GENOMIC DNA]</scope>
</reference>
<sequence>MLAMEVPSQWTTLPSKAITGHWPILVLFIRDGPRIVRVQPESMSPNNLLPLTKILTIGIIAPCSRNGILPPQRPLFVSLFLAQTGYVAFLAAPIAHDASRLGWLPPLGMDLRSSPGHKPKFVSRLFTTLHREESPGHIECL</sequence>
<dbReference type="AlphaFoldDB" id="A0A7T8K0Z2"/>
<dbReference type="EMBL" id="CP045899">
    <property type="protein sequence ID" value="QQP40930.1"/>
    <property type="molecule type" value="Genomic_DNA"/>
</dbReference>
<proteinExistence type="predicted"/>
<name>A0A7T8K0Z2_CALRO</name>
<gene>
    <name evidence="1" type="ORF">FKW44_015144</name>
</gene>
<dbReference type="Proteomes" id="UP000595437">
    <property type="component" value="Chromosome 10"/>
</dbReference>
<evidence type="ECO:0000313" key="1">
    <source>
        <dbReference type="EMBL" id="QQP40930.1"/>
    </source>
</evidence>
<accession>A0A7T8K0Z2</accession>